<name>A0A0F9FGW3_9ZZZZ</name>
<protein>
    <submittedName>
        <fullName evidence="1">Uncharacterized protein</fullName>
    </submittedName>
</protein>
<dbReference type="EMBL" id="LAZR01032638">
    <property type="protein sequence ID" value="KKL50337.1"/>
    <property type="molecule type" value="Genomic_DNA"/>
</dbReference>
<organism evidence="1">
    <name type="scientific">marine sediment metagenome</name>
    <dbReference type="NCBI Taxonomy" id="412755"/>
    <lineage>
        <taxon>unclassified sequences</taxon>
        <taxon>metagenomes</taxon>
        <taxon>ecological metagenomes</taxon>
    </lineage>
</organism>
<proteinExistence type="predicted"/>
<dbReference type="AlphaFoldDB" id="A0A0F9FGW3"/>
<comment type="caution">
    <text evidence="1">The sequence shown here is derived from an EMBL/GenBank/DDBJ whole genome shotgun (WGS) entry which is preliminary data.</text>
</comment>
<accession>A0A0F9FGW3</accession>
<gene>
    <name evidence="1" type="ORF">LCGC14_2306490</name>
</gene>
<sequence length="56" mass="6458">MTKEQLVERAENILTSAELIRDRFPDNAPHAWETIEAFIQVIEANAHSIKRIAKEL</sequence>
<reference evidence="1" key="1">
    <citation type="journal article" date="2015" name="Nature">
        <title>Complex archaea that bridge the gap between prokaryotes and eukaryotes.</title>
        <authorList>
            <person name="Spang A."/>
            <person name="Saw J.H."/>
            <person name="Jorgensen S.L."/>
            <person name="Zaremba-Niedzwiedzka K."/>
            <person name="Martijn J."/>
            <person name="Lind A.E."/>
            <person name="van Eijk R."/>
            <person name="Schleper C."/>
            <person name="Guy L."/>
            <person name="Ettema T.J."/>
        </authorList>
    </citation>
    <scope>NUCLEOTIDE SEQUENCE</scope>
</reference>
<evidence type="ECO:0000313" key="1">
    <source>
        <dbReference type="EMBL" id="KKL50337.1"/>
    </source>
</evidence>